<dbReference type="KEGG" id="ehx:EMIHUDRAFT_445492"/>
<keyword evidence="3" id="KW-1185">Reference proteome</keyword>
<dbReference type="KEGG" id="ehx:EMIHUDRAFT_434625"/>
<sequence length="102" mass="11054">MAVRPDMQGRGIASALAAAAEARLAAAGCHSVQIEYEYLGDAYSDRLFLWYESSAGFHCSQGKPRAGCHQFRRCRKRLEPAPGEKGSAAASLPRVLPLCQLM</sequence>
<dbReference type="InterPro" id="IPR016181">
    <property type="entry name" value="Acyl_CoA_acyltransferase"/>
</dbReference>
<dbReference type="Proteomes" id="UP000013827">
    <property type="component" value="Unassembled WGS sequence"/>
</dbReference>
<dbReference type="GeneID" id="17262232"/>
<dbReference type="EnsemblProtists" id="EOD29245">
    <property type="protein sequence ID" value="EOD29245"/>
    <property type="gene ID" value="EMIHUDRAFT_434625"/>
</dbReference>
<dbReference type="SUPFAM" id="SSF55729">
    <property type="entry name" value="Acyl-CoA N-acyltransferases (Nat)"/>
    <property type="match status" value="1"/>
</dbReference>
<name>A0A0D3K0G0_EMIH1</name>
<evidence type="ECO:0000313" key="2">
    <source>
        <dbReference type="EnsemblProtists" id="EOD29245"/>
    </source>
</evidence>
<organism evidence="2 3">
    <name type="scientific">Emiliania huxleyi (strain CCMP1516)</name>
    <dbReference type="NCBI Taxonomy" id="280463"/>
    <lineage>
        <taxon>Eukaryota</taxon>
        <taxon>Haptista</taxon>
        <taxon>Haptophyta</taxon>
        <taxon>Prymnesiophyceae</taxon>
        <taxon>Isochrysidales</taxon>
        <taxon>Noelaerhabdaceae</taxon>
        <taxon>Emiliania</taxon>
    </lineage>
</organism>
<evidence type="ECO:0000259" key="1">
    <source>
        <dbReference type="PROSITE" id="PS51186"/>
    </source>
</evidence>
<dbReference type="Pfam" id="PF00583">
    <property type="entry name" value="Acetyltransf_1"/>
    <property type="match status" value="1"/>
</dbReference>
<dbReference type="HOGENOM" id="CLU_2282763_0_0_1"/>
<reference evidence="3" key="1">
    <citation type="journal article" date="2013" name="Nature">
        <title>Pan genome of the phytoplankton Emiliania underpins its global distribution.</title>
        <authorList>
            <person name="Read B.A."/>
            <person name="Kegel J."/>
            <person name="Klute M.J."/>
            <person name="Kuo A."/>
            <person name="Lefebvre S.C."/>
            <person name="Maumus F."/>
            <person name="Mayer C."/>
            <person name="Miller J."/>
            <person name="Monier A."/>
            <person name="Salamov A."/>
            <person name="Young J."/>
            <person name="Aguilar M."/>
            <person name="Claverie J.M."/>
            <person name="Frickenhaus S."/>
            <person name="Gonzalez K."/>
            <person name="Herman E.K."/>
            <person name="Lin Y.C."/>
            <person name="Napier J."/>
            <person name="Ogata H."/>
            <person name="Sarno A.F."/>
            <person name="Shmutz J."/>
            <person name="Schroeder D."/>
            <person name="de Vargas C."/>
            <person name="Verret F."/>
            <person name="von Dassow P."/>
            <person name="Valentin K."/>
            <person name="Van de Peer Y."/>
            <person name="Wheeler G."/>
            <person name="Dacks J.B."/>
            <person name="Delwiche C.F."/>
            <person name="Dyhrman S.T."/>
            <person name="Glockner G."/>
            <person name="John U."/>
            <person name="Richards T."/>
            <person name="Worden A.Z."/>
            <person name="Zhang X."/>
            <person name="Grigoriev I.V."/>
            <person name="Allen A.E."/>
            <person name="Bidle K."/>
            <person name="Borodovsky M."/>
            <person name="Bowler C."/>
            <person name="Brownlee C."/>
            <person name="Cock J.M."/>
            <person name="Elias M."/>
            <person name="Gladyshev V.N."/>
            <person name="Groth M."/>
            <person name="Guda C."/>
            <person name="Hadaegh A."/>
            <person name="Iglesias-Rodriguez M.D."/>
            <person name="Jenkins J."/>
            <person name="Jones B.M."/>
            <person name="Lawson T."/>
            <person name="Leese F."/>
            <person name="Lindquist E."/>
            <person name="Lobanov A."/>
            <person name="Lomsadze A."/>
            <person name="Malik S.B."/>
            <person name="Marsh M.E."/>
            <person name="Mackinder L."/>
            <person name="Mock T."/>
            <person name="Mueller-Roeber B."/>
            <person name="Pagarete A."/>
            <person name="Parker M."/>
            <person name="Probert I."/>
            <person name="Quesneville H."/>
            <person name="Raines C."/>
            <person name="Rensing S.A."/>
            <person name="Riano-Pachon D.M."/>
            <person name="Richier S."/>
            <person name="Rokitta S."/>
            <person name="Shiraiwa Y."/>
            <person name="Soanes D.M."/>
            <person name="van der Giezen M."/>
            <person name="Wahlund T.M."/>
            <person name="Williams B."/>
            <person name="Wilson W."/>
            <person name="Wolfe G."/>
            <person name="Wurch L.L."/>
        </authorList>
    </citation>
    <scope>NUCLEOTIDE SEQUENCE</scope>
</reference>
<accession>A0A0D3K0G0</accession>
<dbReference type="PaxDb" id="2903-EOD16085"/>
<dbReference type="RefSeq" id="XP_005768514.1">
    <property type="nucleotide sequence ID" value="XM_005768457.1"/>
</dbReference>
<dbReference type="EnsemblProtists" id="EOD16085">
    <property type="protein sequence ID" value="EOD16085"/>
    <property type="gene ID" value="EMIHUDRAFT_445492"/>
</dbReference>
<dbReference type="RefSeq" id="XP_005781674.1">
    <property type="nucleotide sequence ID" value="XM_005781617.1"/>
</dbReference>
<reference evidence="2" key="2">
    <citation type="submission" date="2024-10" db="UniProtKB">
        <authorList>
            <consortium name="EnsemblProtists"/>
        </authorList>
    </citation>
    <scope>IDENTIFICATION</scope>
</reference>
<evidence type="ECO:0000313" key="3">
    <source>
        <dbReference type="Proteomes" id="UP000013827"/>
    </source>
</evidence>
<dbReference type="PROSITE" id="PS51186">
    <property type="entry name" value="GNAT"/>
    <property type="match status" value="1"/>
</dbReference>
<dbReference type="Gene3D" id="3.40.630.30">
    <property type="match status" value="1"/>
</dbReference>
<protein>
    <recommendedName>
        <fullName evidence="1">N-acetyltransferase domain-containing protein</fullName>
    </recommendedName>
</protein>
<feature type="domain" description="N-acetyltransferase" evidence="1">
    <location>
        <begin position="1"/>
        <end position="79"/>
    </location>
</feature>
<dbReference type="GO" id="GO:0016747">
    <property type="term" value="F:acyltransferase activity, transferring groups other than amino-acyl groups"/>
    <property type="evidence" value="ECO:0007669"/>
    <property type="project" value="InterPro"/>
</dbReference>
<dbReference type="GeneID" id="19046594"/>
<proteinExistence type="predicted"/>
<dbReference type="AlphaFoldDB" id="A0A0D3K0G0"/>
<dbReference type="InterPro" id="IPR000182">
    <property type="entry name" value="GNAT_dom"/>
</dbReference>